<dbReference type="SMART" id="SM00582">
    <property type="entry name" value="RPR"/>
    <property type="match status" value="1"/>
</dbReference>
<dbReference type="PROSITE" id="PS51391">
    <property type="entry name" value="CID"/>
    <property type="match status" value="1"/>
</dbReference>
<dbReference type="GO" id="GO:0003729">
    <property type="term" value="F:mRNA binding"/>
    <property type="evidence" value="ECO:0007669"/>
    <property type="project" value="InterPro"/>
</dbReference>
<dbReference type="CDD" id="cd16982">
    <property type="entry name" value="CID_Pcf11"/>
    <property type="match status" value="1"/>
</dbReference>
<evidence type="ECO:0000313" key="3">
    <source>
        <dbReference type="EMBL" id="KAJ6219791.1"/>
    </source>
</evidence>
<dbReference type="Pfam" id="PF04818">
    <property type="entry name" value="CID"/>
    <property type="match status" value="1"/>
</dbReference>
<organism evidence="3 4">
    <name type="scientific">Blomia tropicalis</name>
    <name type="common">Mite</name>
    <dbReference type="NCBI Taxonomy" id="40697"/>
    <lineage>
        <taxon>Eukaryota</taxon>
        <taxon>Metazoa</taxon>
        <taxon>Ecdysozoa</taxon>
        <taxon>Arthropoda</taxon>
        <taxon>Chelicerata</taxon>
        <taxon>Arachnida</taxon>
        <taxon>Acari</taxon>
        <taxon>Acariformes</taxon>
        <taxon>Sarcoptiformes</taxon>
        <taxon>Astigmata</taxon>
        <taxon>Glycyphagoidea</taxon>
        <taxon>Echimyopodidae</taxon>
        <taxon>Blomia</taxon>
    </lineage>
</organism>
<dbReference type="PANTHER" id="PTHR15921:SF3">
    <property type="entry name" value="PRE-MRNA CLEAVAGE COMPLEX 2 PROTEIN PCF11"/>
    <property type="match status" value="1"/>
</dbReference>
<feature type="compositionally biased region" description="Low complexity" evidence="1">
    <location>
        <begin position="359"/>
        <end position="370"/>
    </location>
</feature>
<dbReference type="Gene3D" id="1.25.40.90">
    <property type="match status" value="1"/>
</dbReference>
<reference evidence="3" key="1">
    <citation type="submission" date="2022-12" db="EMBL/GenBank/DDBJ databases">
        <title>Genome assemblies of Blomia tropicalis.</title>
        <authorList>
            <person name="Cui Y."/>
        </authorList>
    </citation>
    <scope>NUCLEOTIDE SEQUENCE</scope>
    <source>
        <tissue evidence="3">Adult mites</tissue>
    </source>
</reference>
<feature type="compositionally biased region" description="Polar residues" evidence="1">
    <location>
        <begin position="1195"/>
        <end position="1231"/>
    </location>
</feature>
<dbReference type="InterPro" id="IPR047415">
    <property type="entry name" value="Pcf11_CID"/>
</dbReference>
<dbReference type="InterPro" id="IPR008942">
    <property type="entry name" value="ENTH_VHS"/>
</dbReference>
<accession>A0A9Q0RNL1</accession>
<feature type="region of interest" description="Disordered" evidence="1">
    <location>
        <begin position="178"/>
        <end position="203"/>
    </location>
</feature>
<dbReference type="SUPFAM" id="SSF48464">
    <property type="entry name" value="ENTH/VHS domain"/>
    <property type="match status" value="1"/>
</dbReference>
<evidence type="ECO:0000259" key="2">
    <source>
        <dbReference type="PROSITE" id="PS51391"/>
    </source>
</evidence>
<dbReference type="GO" id="GO:0005737">
    <property type="term" value="C:cytoplasm"/>
    <property type="evidence" value="ECO:0007669"/>
    <property type="project" value="TreeGrafter"/>
</dbReference>
<feature type="compositionally biased region" description="Low complexity" evidence="1">
    <location>
        <begin position="322"/>
        <end position="336"/>
    </location>
</feature>
<dbReference type="OMA" id="SKPHIVM"/>
<proteinExistence type="predicted"/>
<evidence type="ECO:0000313" key="4">
    <source>
        <dbReference type="Proteomes" id="UP001142055"/>
    </source>
</evidence>
<dbReference type="GO" id="GO:0005849">
    <property type="term" value="C:mRNA cleavage factor complex"/>
    <property type="evidence" value="ECO:0007669"/>
    <property type="project" value="TreeGrafter"/>
</dbReference>
<comment type="caution">
    <text evidence="3">The sequence shown here is derived from an EMBL/GenBank/DDBJ whole genome shotgun (WGS) entry which is preliminary data.</text>
</comment>
<dbReference type="GO" id="GO:0000993">
    <property type="term" value="F:RNA polymerase II complex binding"/>
    <property type="evidence" value="ECO:0007669"/>
    <property type="project" value="InterPro"/>
</dbReference>
<dbReference type="Pfam" id="PF23228">
    <property type="entry name" value="zf_PCFS4"/>
    <property type="match status" value="1"/>
</dbReference>
<dbReference type="InterPro" id="IPR006569">
    <property type="entry name" value="CID_dom"/>
</dbReference>
<dbReference type="PANTHER" id="PTHR15921">
    <property type="entry name" value="PRE-MRNA CLEAVAGE COMPLEX II"/>
    <property type="match status" value="1"/>
</dbReference>
<gene>
    <name evidence="3" type="ORF">RDWZM_005603</name>
</gene>
<feature type="compositionally biased region" description="Polar residues" evidence="1">
    <location>
        <begin position="465"/>
        <end position="482"/>
    </location>
</feature>
<feature type="compositionally biased region" description="Polar residues" evidence="1">
    <location>
        <begin position="344"/>
        <end position="358"/>
    </location>
</feature>
<sequence>MDHLDRMDDFDDIDEIDSMINEDDDSDPLQPFRQELSTLVQNSRPLILMLTMLADDYRDRAAEIAEIIEHRLITVSQDLKLPTLYLIDSVCKNICNSLYVSLFQSKIVKLFCKTFENADEKNRMLMFKLRQTWNDVFKNEVMNELDVSVNKIDNGWPLPTTTNVDVPVSSSTRVIEQNKPTNKLLQTKSRTKSASNNDTNKQLLSKSNGMFSITRQQTELGLQKETMNLTNGHVRMPKNIINHHSNQSTIQLNTNKIPNKMSKRKKNKSATSLTKSIKKMANNNTDIGVTMVPSSDVFPLGSNHCVPVTKRSKPDPRQRNESASNVTTTTTAAATVKSRRRSRNSTLGTSNLSVTGQLSNRNRNSPNNSSKGDEVSSNQTLHTTIPAPNIFAQPQIYDCSNHSTPMLLPLSNNNGNFAMDRDYRREFDSFIREAQNKLNTGVISSADHEIMVREAERQLYEMQSNQASQFGTNPISQPQTQPFMPASMQQHPPPPQVQQSSQPCSALVEPNGSVVFYINQQLQRLYYINSTTAIVLKAHPDTPFDQLVSIEPSLLEPKQVFFSGMSTTVFIDPGTAHEQNVRLEFNDQMPVNFYLPGVTVPQRIMLGLPTRELIINGCPYQAAFGGPGVRVYLECDNKYHEFRLSDSKPLLKFSDDVRYDLWHQLVNEAKRKASLPISQAPPSTTQQSSNYPVPQPIMPLTGANFTGQSQPPPQPPVTTMSNHYVPYDNVLPHSVPPPVVPVTNFNATSLDISGLFNKLSDFGLLKNSNTNTSTTATTTVTNIITKPKQPKSRNRKETKPKQYLTLDVSTLKSSNQFVIDQLYSGVQCTNCSLRFSDDALKDESCSDGKPKKSRYARHLDWHFRQNRREKSKPGSTSTTTSVSTVAHRRPWYYSIDLWTLYKEVNDDIEEDSASAAVFFDSNSVNSPNTNNTSPLTNFDFSLYQESISDFDGFLESINCDNEITGDNGHKVCSVVPDISETSNHCAVCNEKFDLNWCEEEEEWRLKNAVRFTLNKGESVSQIYHPMCLKDYLIEQGKKTDENVLAPDDGNDTFHFFHSKLITNIFIISHVDLPVSLVDCNDDRRIAIPGLDCDLSMEVDSAEISTINSELESDSVHSKSEIETKDGDIISNQSEECVEEEDTSIAEPTTIKEEQNFEVNVIEYEIPIVTLNKSNDLNGDQTETKSSEEQIISVQFYDESTSGSNGTLSPKRNNNEGENILSNSKQSQNGTIAQPKRGGIVIKMKSSNSVASPNGSNHNETSDTGCVTLESNSLDNVESMENIDQKETDQPVLEEITSSVLSGNKNNDPIDISCDVPALEGDVDCEMNENKSDIINVPEQVVSMNGSVSSNESTKQLINMDSTTNVITCEEELNPIESESLTEVDPNYYMRGQEVSSLCAIM</sequence>
<dbReference type="InterPro" id="IPR045154">
    <property type="entry name" value="PCF11-like"/>
</dbReference>
<protein>
    <recommendedName>
        <fullName evidence="2">CID domain-containing protein</fullName>
    </recommendedName>
</protein>
<feature type="region of interest" description="Disordered" evidence="1">
    <location>
        <begin position="465"/>
        <end position="503"/>
    </location>
</feature>
<dbReference type="Proteomes" id="UP001142055">
    <property type="component" value="Chromosome 2"/>
</dbReference>
<keyword evidence="4" id="KW-1185">Reference proteome</keyword>
<dbReference type="InterPro" id="IPR057242">
    <property type="entry name" value="PCFS4-like"/>
</dbReference>
<evidence type="ECO:0000256" key="1">
    <source>
        <dbReference type="SAM" id="MobiDB-lite"/>
    </source>
</evidence>
<dbReference type="EMBL" id="JAPWDV010000002">
    <property type="protein sequence ID" value="KAJ6219791.1"/>
    <property type="molecule type" value="Genomic_DNA"/>
</dbReference>
<feature type="region of interest" description="Disordered" evidence="1">
    <location>
        <begin position="298"/>
        <end position="379"/>
    </location>
</feature>
<feature type="domain" description="CID" evidence="2">
    <location>
        <begin position="24"/>
        <end position="153"/>
    </location>
</feature>
<name>A0A9Q0RNL1_BLOTA</name>
<dbReference type="GO" id="GO:0006369">
    <property type="term" value="P:termination of RNA polymerase II transcription"/>
    <property type="evidence" value="ECO:0007669"/>
    <property type="project" value="InterPro"/>
</dbReference>
<dbReference type="GO" id="GO:0031124">
    <property type="term" value="P:mRNA 3'-end processing"/>
    <property type="evidence" value="ECO:0007669"/>
    <property type="project" value="InterPro"/>
</dbReference>
<feature type="region of interest" description="Disordered" evidence="1">
    <location>
        <begin position="1195"/>
        <end position="1233"/>
    </location>
</feature>